<dbReference type="GO" id="GO:0008897">
    <property type="term" value="F:holo-[acyl-carrier-protein] synthase activity"/>
    <property type="evidence" value="ECO:0007669"/>
    <property type="project" value="InterPro"/>
</dbReference>
<dbReference type="InterPro" id="IPR055066">
    <property type="entry name" value="AASDHPPT_N"/>
</dbReference>
<dbReference type="PANTHER" id="PTHR12215">
    <property type="entry name" value="PHOSPHOPANTETHEINE TRANSFERASE"/>
    <property type="match status" value="1"/>
</dbReference>
<dbReference type="Pfam" id="PF01648">
    <property type="entry name" value="ACPS"/>
    <property type="match status" value="1"/>
</dbReference>
<dbReference type="GO" id="GO:0000287">
    <property type="term" value="F:magnesium ion binding"/>
    <property type="evidence" value="ECO:0007669"/>
    <property type="project" value="InterPro"/>
</dbReference>
<evidence type="ECO:0000259" key="3">
    <source>
        <dbReference type="Pfam" id="PF01648"/>
    </source>
</evidence>
<protein>
    <submittedName>
        <fullName evidence="5">4'-phosphopantetheinyl transferase</fullName>
    </submittedName>
</protein>
<feature type="domain" description="4'-phosphopantetheinyl transferase" evidence="3">
    <location>
        <begin position="126"/>
        <end position="233"/>
    </location>
</feature>
<comment type="caution">
    <text evidence="5">The sequence shown here is derived from an EMBL/GenBank/DDBJ whole genome shotgun (WGS) entry which is preliminary data.</text>
</comment>
<comment type="similarity">
    <text evidence="1">Belongs to the P-Pant transferase superfamily. Gsp/Sfp/HetI/AcpT family.</text>
</comment>
<reference evidence="5" key="1">
    <citation type="submission" date="2020-10" db="EMBL/GenBank/DDBJ databases">
        <title>Taxonomic study of unclassified bacteria belonging to the class Ktedonobacteria.</title>
        <authorList>
            <person name="Yabe S."/>
            <person name="Wang C.M."/>
            <person name="Zheng Y."/>
            <person name="Sakai Y."/>
            <person name="Cavaletti L."/>
            <person name="Monciardini P."/>
            <person name="Donadio S."/>
        </authorList>
    </citation>
    <scope>NUCLEOTIDE SEQUENCE</scope>
    <source>
        <strain evidence="5">ID150040</strain>
    </source>
</reference>
<sequence length="257" mass="29572">MNMQEDIWNNPPAQIALKGDEVHVWRVSLDRPQTTIERLSRLLVADELAKAGRFRFAKDRNQFIIGRGLLRVLLGRYFACEPAQIRFCYSSYGKPSLEDGTQAGLQFNLSHSHQMALLAFTRDRNVGVDIEYMRPDVEFEQLAQHFFSPTECAVLLDVVPVLRKETFYNCWTRKEAYIKARGEGLSMPLDLFDVSLRPGEPAALLQCRENPAEVARWSLHALMPGEQYAAALAVEKTCKYTEQRILCWDWSEEAKLW</sequence>
<evidence type="ECO:0000256" key="2">
    <source>
        <dbReference type="ARBA" id="ARBA00022679"/>
    </source>
</evidence>
<proteinExistence type="inferred from homology"/>
<dbReference type="InterPro" id="IPR037143">
    <property type="entry name" value="4-PPantetheinyl_Trfase_dom_sf"/>
</dbReference>
<dbReference type="GO" id="GO:0005829">
    <property type="term" value="C:cytosol"/>
    <property type="evidence" value="ECO:0007669"/>
    <property type="project" value="TreeGrafter"/>
</dbReference>
<keyword evidence="6" id="KW-1185">Reference proteome</keyword>
<dbReference type="EMBL" id="BNJK01000001">
    <property type="protein sequence ID" value="GHO91995.1"/>
    <property type="molecule type" value="Genomic_DNA"/>
</dbReference>
<evidence type="ECO:0000313" key="6">
    <source>
        <dbReference type="Proteomes" id="UP000597444"/>
    </source>
</evidence>
<dbReference type="InterPro" id="IPR008278">
    <property type="entry name" value="4-PPantetheinyl_Trfase_dom"/>
</dbReference>
<dbReference type="Pfam" id="PF22624">
    <property type="entry name" value="AASDHPPT_N"/>
    <property type="match status" value="1"/>
</dbReference>
<evidence type="ECO:0000313" key="5">
    <source>
        <dbReference type="EMBL" id="GHO91995.1"/>
    </source>
</evidence>
<gene>
    <name evidence="5" type="ORF">KSF_020430</name>
</gene>
<feature type="domain" description="4'-phosphopantetheinyl transferase N-terminal" evidence="4">
    <location>
        <begin position="36"/>
        <end position="119"/>
    </location>
</feature>
<keyword evidence="2 5" id="KW-0808">Transferase</keyword>
<dbReference type="InterPro" id="IPR050559">
    <property type="entry name" value="P-Pant_transferase_sf"/>
</dbReference>
<dbReference type="Proteomes" id="UP000597444">
    <property type="component" value="Unassembled WGS sequence"/>
</dbReference>
<evidence type="ECO:0000259" key="4">
    <source>
        <dbReference type="Pfam" id="PF22624"/>
    </source>
</evidence>
<dbReference type="Gene3D" id="3.90.470.20">
    <property type="entry name" value="4'-phosphopantetheinyl transferase domain"/>
    <property type="match status" value="2"/>
</dbReference>
<dbReference type="RefSeq" id="WP_220202858.1">
    <property type="nucleotide sequence ID" value="NZ_BNJK01000001.1"/>
</dbReference>
<accession>A0A8J3IJL8</accession>
<organism evidence="5 6">
    <name type="scientific">Reticulibacter mediterranei</name>
    <dbReference type="NCBI Taxonomy" id="2778369"/>
    <lineage>
        <taxon>Bacteria</taxon>
        <taxon>Bacillati</taxon>
        <taxon>Chloroflexota</taxon>
        <taxon>Ktedonobacteria</taxon>
        <taxon>Ktedonobacterales</taxon>
        <taxon>Reticulibacteraceae</taxon>
        <taxon>Reticulibacter</taxon>
    </lineage>
</organism>
<dbReference type="PANTHER" id="PTHR12215:SF10">
    <property type="entry name" value="L-AMINOADIPATE-SEMIALDEHYDE DEHYDROGENASE-PHOSPHOPANTETHEINYL TRANSFERASE"/>
    <property type="match status" value="1"/>
</dbReference>
<dbReference type="SUPFAM" id="SSF56214">
    <property type="entry name" value="4'-phosphopantetheinyl transferase"/>
    <property type="match status" value="2"/>
</dbReference>
<name>A0A8J3IJL8_9CHLR</name>
<evidence type="ECO:0000256" key="1">
    <source>
        <dbReference type="ARBA" id="ARBA00010990"/>
    </source>
</evidence>
<dbReference type="AlphaFoldDB" id="A0A8J3IJL8"/>
<dbReference type="GO" id="GO:0019878">
    <property type="term" value="P:lysine biosynthetic process via aminoadipic acid"/>
    <property type="evidence" value="ECO:0007669"/>
    <property type="project" value="TreeGrafter"/>
</dbReference>